<evidence type="ECO:0000259" key="12">
    <source>
        <dbReference type="Pfam" id="PF00133"/>
    </source>
</evidence>
<gene>
    <name evidence="15" type="primary">TPHA0B02310</name>
    <name evidence="15" type="ordered locus">TPHA_0B02310</name>
</gene>
<dbReference type="InterPro" id="IPR025709">
    <property type="entry name" value="Leu_tRNA-synth_edit"/>
</dbReference>
<dbReference type="RefSeq" id="XP_003684337.1">
    <property type="nucleotide sequence ID" value="XM_003684289.1"/>
</dbReference>
<evidence type="ECO:0000256" key="5">
    <source>
        <dbReference type="ARBA" id="ARBA00022741"/>
    </source>
</evidence>
<keyword evidence="6 11" id="KW-0067">ATP-binding</keyword>
<dbReference type="PROSITE" id="PS00178">
    <property type="entry name" value="AA_TRNA_LIGASE_I"/>
    <property type="match status" value="1"/>
</dbReference>
<dbReference type="KEGG" id="tpf:TPHA_0B02310"/>
<dbReference type="InterPro" id="IPR014729">
    <property type="entry name" value="Rossmann-like_a/b/a_fold"/>
</dbReference>
<dbReference type="GO" id="GO:0097157">
    <property type="term" value="F:pre-mRNA intronic binding"/>
    <property type="evidence" value="ECO:0007669"/>
    <property type="project" value="EnsemblFungi"/>
</dbReference>
<dbReference type="GO" id="GO:0032543">
    <property type="term" value="P:mitochondrial translation"/>
    <property type="evidence" value="ECO:0007669"/>
    <property type="project" value="EnsemblFungi"/>
</dbReference>
<dbReference type="PRINTS" id="PR00985">
    <property type="entry name" value="TRNASYNTHLEU"/>
</dbReference>
<evidence type="ECO:0000313" key="16">
    <source>
        <dbReference type="Proteomes" id="UP000005666"/>
    </source>
</evidence>
<organism evidence="15 16">
    <name type="scientific">Tetrapisispora phaffii (strain ATCC 24235 / CBS 4417 / NBRC 1672 / NRRL Y-8282 / UCD 70-5)</name>
    <name type="common">Yeast</name>
    <name type="synonym">Fabospora phaffii</name>
    <dbReference type="NCBI Taxonomy" id="1071381"/>
    <lineage>
        <taxon>Eukaryota</taxon>
        <taxon>Fungi</taxon>
        <taxon>Dikarya</taxon>
        <taxon>Ascomycota</taxon>
        <taxon>Saccharomycotina</taxon>
        <taxon>Saccharomycetes</taxon>
        <taxon>Saccharomycetales</taxon>
        <taxon>Saccharomycetaceae</taxon>
        <taxon>Tetrapisispora</taxon>
    </lineage>
</organism>
<dbReference type="FunFam" id="3.40.50.620:FF:000100">
    <property type="entry name" value="probable leucine--tRNA ligase, mitochondrial"/>
    <property type="match status" value="1"/>
</dbReference>
<reference evidence="15 16" key="1">
    <citation type="journal article" date="2011" name="Proc. Natl. Acad. Sci. U.S.A.">
        <title>Evolutionary erosion of yeast sex chromosomes by mating-type switching accidents.</title>
        <authorList>
            <person name="Gordon J.L."/>
            <person name="Armisen D."/>
            <person name="Proux-Wera E."/>
            <person name="Oheigeartaigh S.S."/>
            <person name="Byrne K.P."/>
            <person name="Wolfe K.H."/>
        </authorList>
    </citation>
    <scope>NUCLEOTIDE SEQUENCE [LARGE SCALE GENOMIC DNA]</scope>
    <source>
        <strain evidence="16">ATCC 24235 / CBS 4417 / NBRC 1672 / NRRL Y-8282 / UCD 70-5</strain>
    </source>
</reference>
<dbReference type="SUPFAM" id="SSF47323">
    <property type="entry name" value="Anticodon-binding domain of a subclass of class I aminoacyl-tRNA synthetases"/>
    <property type="match status" value="1"/>
</dbReference>
<evidence type="ECO:0000256" key="9">
    <source>
        <dbReference type="ARBA" id="ARBA00030520"/>
    </source>
</evidence>
<evidence type="ECO:0000256" key="6">
    <source>
        <dbReference type="ARBA" id="ARBA00022840"/>
    </source>
</evidence>
<dbReference type="Gene3D" id="3.40.50.620">
    <property type="entry name" value="HUPs"/>
    <property type="match status" value="2"/>
</dbReference>
<evidence type="ECO:0000259" key="14">
    <source>
        <dbReference type="Pfam" id="PF13603"/>
    </source>
</evidence>
<evidence type="ECO:0000256" key="10">
    <source>
        <dbReference type="ARBA" id="ARBA00047469"/>
    </source>
</evidence>
<dbReference type="GO" id="GO:0002161">
    <property type="term" value="F:aminoacyl-tRNA deacylase activity"/>
    <property type="evidence" value="ECO:0007669"/>
    <property type="project" value="InterPro"/>
</dbReference>
<dbReference type="STRING" id="1071381.G8BPH2"/>
<dbReference type="Gene3D" id="2.20.28.290">
    <property type="match status" value="1"/>
</dbReference>
<name>G8BPH2_TETPH</name>
<feature type="domain" description="Aminoacyl-tRNA synthetase class Ia" evidence="12">
    <location>
        <begin position="457"/>
        <end position="618"/>
    </location>
</feature>
<protein>
    <recommendedName>
        <fullName evidence="3">leucine--tRNA ligase</fullName>
        <ecNumber evidence="3">6.1.1.4</ecNumber>
    </recommendedName>
    <alternativeName>
        <fullName evidence="9">Leucyl-tRNA synthetase</fullName>
    </alternativeName>
</protein>
<keyword evidence="4 11" id="KW-0436">Ligase</keyword>
<dbReference type="InterPro" id="IPR009080">
    <property type="entry name" value="tRNAsynth_Ia_anticodon-bd"/>
</dbReference>
<dbReference type="GO" id="GO:0006429">
    <property type="term" value="P:leucyl-tRNA aminoacylation"/>
    <property type="evidence" value="ECO:0007669"/>
    <property type="project" value="EnsemblFungi"/>
</dbReference>
<dbReference type="AlphaFoldDB" id="G8BPH2"/>
<evidence type="ECO:0000256" key="3">
    <source>
        <dbReference type="ARBA" id="ARBA00013164"/>
    </source>
</evidence>
<dbReference type="FunFam" id="1.10.730.10:FF:000002">
    <property type="entry name" value="Leucine--tRNA ligase"/>
    <property type="match status" value="1"/>
</dbReference>
<dbReference type="GO" id="GO:0005759">
    <property type="term" value="C:mitochondrial matrix"/>
    <property type="evidence" value="ECO:0007669"/>
    <property type="project" value="UniProtKB-SubCell"/>
</dbReference>
<dbReference type="Proteomes" id="UP000005666">
    <property type="component" value="Chromosome 2"/>
</dbReference>
<dbReference type="SUPFAM" id="SSF50677">
    <property type="entry name" value="ValRS/IleRS/LeuRS editing domain"/>
    <property type="match status" value="1"/>
</dbReference>
<comment type="subcellular location">
    <subcellularLocation>
        <location evidence="1">Mitochondrion matrix</location>
    </subcellularLocation>
</comment>
<dbReference type="EC" id="6.1.1.4" evidence="3"/>
<feature type="domain" description="Leucyl-tRNA synthetase editing" evidence="14">
    <location>
        <begin position="260"/>
        <end position="400"/>
    </location>
</feature>
<dbReference type="SUPFAM" id="SSF52374">
    <property type="entry name" value="Nucleotidylyl transferase"/>
    <property type="match status" value="1"/>
</dbReference>
<dbReference type="OMA" id="DDVDWAD"/>
<dbReference type="InterPro" id="IPR002300">
    <property type="entry name" value="aa-tRNA-synth_Ia"/>
</dbReference>
<dbReference type="eggNOG" id="KOG0435">
    <property type="taxonomic scope" value="Eukaryota"/>
</dbReference>
<dbReference type="Gene3D" id="3.10.20.590">
    <property type="match status" value="1"/>
</dbReference>
<dbReference type="GO" id="GO:0004823">
    <property type="term" value="F:leucine-tRNA ligase activity"/>
    <property type="evidence" value="ECO:0007669"/>
    <property type="project" value="UniProtKB-EC"/>
</dbReference>
<keyword evidence="7 11" id="KW-0648">Protein biosynthesis</keyword>
<dbReference type="EMBL" id="HE612857">
    <property type="protein sequence ID" value="CCE61903.1"/>
    <property type="molecule type" value="Genomic_DNA"/>
</dbReference>
<dbReference type="CDD" id="cd00812">
    <property type="entry name" value="LeuRS_core"/>
    <property type="match status" value="1"/>
</dbReference>
<dbReference type="InterPro" id="IPR002302">
    <property type="entry name" value="Leu-tRNA-ligase"/>
</dbReference>
<dbReference type="InterPro" id="IPR009008">
    <property type="entry name" value="Val/Leu/Ile-tRNA-synth_edit"/>
</dbReference>
<dbReference type="FunFam" id="3.40.50.620:FF:000003">
    <property type="entry name" value="Leucine--tRNA ligase"/>
    <property type="match status" value="1"/>
</dbReference>
<sequence>MLIPYIQASRYGLLKSVVYPTRTFHCLPVTLKDPLSDTVNRERLVEINKKWAHEVTLNAMEGISNGKQMMKKKYILSMFPYPSGMLHLGHLRVYVISDVLNRFYKQNKYDVLHPMGWDAFGLPAENAAIERGIRPSLWTETNIKKMKEQMNSMLANFDWTKEVNTSDPNYYKFTQWIFVKLFKNGLAYQKESAINWDPVDETVLANEQVDANGKSWRSGAKVEKRMLKQWFLGITKFAEQLNEDLVTLNDWPNKVKTMQKNWIGRSEGADVNFKILLSDETSLPNIIKNSGIDIFTTRIETIFAVQFLAISINHPVAQHYSKNNIELKTFIAKYQNVNDHASDSKEGYQLPGIFVINPLTNAKVPVYVAPYVLDNYGHGAVMGVPSHDKRDKEFWEENSAGVILPSVFDKVSDNVLKCIMNANVLKEYQSVTVTECREKIINHLEANNIGKASIKYKLRDWLISRQRYWGTPIPIIHCHDCGAVPVPEADLPVLLPDVDSLTKRGNPLSSISSFVEVNCPSCNKPAKRETDTMDTFIDSSWYYFRYTDSKNDSLPITKQNADKSMPVDIYIGGVEHAILHLLYSRFISKFLKSIGQWDGTKAANAEPFKKLVTQGMVQGKTYVNPRNGQFMKPNEIKFTNDSDNPVVTKDTEEPLNISYEKMSKSKYNGIDPMTFISQHGADATRAHILFQAPIEKALNWDSDKIVGTERWLNKTLHICENISQNKTSDIDYVPSIQELNKHEIKFNNDFSKLHMNINMSFKENLSLNTVVSDYMKMTNLIEIANENFNINKNLLIYNLKKLITIMYPVTPTISAECANLIKKGQNWTDDEWDQYSWPNTDEPIIVKEQDYMVFVNGKMRFKFAASTDFVKLEESCIVTELLKTNEGKKYLLGKTIKKIILKQKVISFIV</sequence>
<proteinExistence type="inferred from homology"/>
<comment type="similarity">
    <text evidence="2 11">Belongs to the class-I aminoacyl-tRNA synthetase family.</text>
</comment>
<evidence type="ECO:0000313" key="15">
    <source>
        <dbReference type="EMBL" id="CCE61903.1"/>
    </source>
</evidence>
<accession>G8BPH2</accession>
<comment type="catalytic activity">
    <reaction evidence="10">
        <text>tRNA(Leu) + L-leucine + ATP = L-leucyl-tRNA(Leu) + AMP + diphosphate</text>
        <dbReference type="Rhea" id="RHEA:11688"/>
        <dbReference type="Rhea" id="RHEA-COMP:9613"/>
        <dbReference type="Rhea" id="RHEA-COMP:9622"/>
        <dbReference type="ChEBI" id="CHEBI:30616"/>
        <dbReference type="ChEBI" id="CHEBI:33019"/>
        <dbReference type="ChEBI" id="CHEBI:57427"/>
        <dbReference type="ChEBI" id="CHEBI:78442"/>
        <dbReference type="ChEBI" id="CHEBI:78494"/>
        <dbReference type="ChEBI" id="CHEBI:456215"/>
        <dbReference type="EC" id="6.1.1.4"/>
    </reaction>
</comment>
<dbReference type="InterPro" id="IPR015413">
    <property type="entry name" value="Methionyl/Leucyl_tRNA_Synth"/>
</dbReference>
<keyword evidence="5 11" id="KW-0547">Nucleotide-binding</keyword>
<keyword evidence="8 11" id="KW-0030">Aminoacyl-tRNA synthetase</keyword>
<dbReference type="InterPro" id="IPR001412">
    <property type="entry name" value="aa-tRNA-synth_I_CS"/>
</dbReference>
<dbReference type="GO" id="GO:0005524">
    <property type="term" value="F:ATP binding"/>
    <property type="evidence" value="ECO:0007669"/>
    <property type="project" value="UniProtKB-KW"/>
</dbReference>
<evidence type="ECO:0000256" key="11">
    <source>
        <dbReference type="RuleBase" id="RU363035"/>
    </source>
</evidence>
<feature type="domain" description="Methionyl/Leucyl tRNA synthetase" evidence="13">
    <location>
        <begin position="74"/>
        <end position="211"/>
    </location>
</feature>
<evidence type="ECO:0000256" key="7">
    <source>
        <dbReference type="ARBA" id="ARBA00022917"/>
    </source>
</evidence>
<keyword evidence="16" id="KW-1185">Reference proteome</keyword>
<dbReference type="GO" id="GO:0000372">
    <property type="term" value="P:Group I intron splicing"/>
    <property type="evidence" value="ECO:0007669"/>
    <property type="project" value="EnsemblFungi"/>
</dbReference>
<evidence type="ECO:0000256" key="8">
    <source>
        <dbReference type="ARBA" id="ARBA00023146"/>
    </source>
</evidence>
<evidence type="ECO:0000256" key="4">
    <source>
        <dbReference type="ARBA" id="ARBA00022598"/>
    </source>
</evidence>
<dbReference type="Pfam" id="PF09334">
    <property type="entry name" value="tRNA-synt_1g"/>
    <property type="match status" value="1"/>
</dbReference>
<dbReference type="Gene3D" id="1.10.730.10">
    <property type="entry name" value="Isoleucyl-tRNA Synthetase, Domain 1"/>
    <property type="match status" value="2"/>
</dbReference>
<dbReference type="PANTHER" id="PTHR43740:SF2">
    <property type="entry name" value="LEUCINE--TRNA LIGASE, MITOCHONDRIAL"/>
    <property type="match status" value="1"/>
</dbReference>
<evidence type="ECO:0000259" key="13">
    <source>
        <dbReference type="Pfam" id="PF09334"/>
    </source>
</evidence>
<dbReference type="GeneID" id="11534773"/>
<dbReference type="NCBIfam" id="TIGR00396">
    <property type="entry name" value="leuS_bact"/>
    <property type="match status" value="1"/>
</dbReference>
<feature type="domain" description="Aminoacyl-tRNA synthetase class Ia" evidence="12">
    <location>
        <begin position="660"/>
        <end position="701"/>
    </location>
</feature>
<evidence type="ECO:0000256" key="1">
    <source>
        <dbReference type="ARBA" id="ARBA00004305"/>
    </source>
</evidence>
<dbReference type="Pfam" id="PF00133">
    <property type="entry name" value="tRNA-synt_1"/>
    <property type="match status" value="2"/>
</dbReference>
<dbReference type="HOGENOM" id="CLU_004427_0_0_1"/>
<dbReference type="Pfam" id="PF13603">
    <property type="entry name" value="tRNA-synt_1_2"/>
    <property type="match status" value="1"/>
</dbReference>
<dbReference type="OrthoDB" id="15954at2759"/>
<evidence type="ECO:0000256" key="2">
    <source>
        <dbReference type="ARBA" id="ARBA00005594"/>
    </source>
</evidence>
<dbReference type="PANTHER" id="PTHR43740">
    <property type="entry name" value="LEUCYL-TRNA SYNTHETASE"/>
    <property type="match status" value="1"/>
</dbReference>
<dbReference type="GO" id="GO:0006397">
    <property type="term" value="P:mRNA processing"/>
    <property type="evidence" value="ECO:0007669"/>
    <property type="project" value="EnsemblFungi"/>
</dbReference>